<feature type="signal peptide" evidence="5">
    <location>
        <begin position="1"/>
        <end position="18"/>
    </location>
</feature>
<evidence type="ECO:0000313" key="7">
    <source>
        <dbReference type="EMBL" id="MBB5634405.1"/>
    </source>
</evidence>
<dbReference type="Gene3D" id="2.60.40.1120">
    <property type="entry name" value="Carboxypeptidase-like, regulatory domain"/>
    <property type="match status" value="1"/>
</dbReference>
<evidence type="ECO:0000259" key="6">
    <source>
        <dbReference type="Pfam" id="PF14905"/>
    </source>
</evidence>
<evidence type="ECO:0000256" key="5">
    <source>
        <dbReference type="SAM" id="SignalP"/>
    </source>
</evidence>
<feature type="domain" description="Outer membrane protein beta-barrel" evidence="6">
    <location>
        <begin position="380"/>
        <end position="785"/>
    </location>
</feature>
<dbReference type="Gene3D" id="2.40.170.20">
    <property type="entry name" value="TonB-dependent receptor, beta-barrel domain"/>
    <property type="match status" value="1"/>
</dbReference>
<keyword evidence="2" id="KW-0472">Membrane</keyword>
<accession>A0A7W9DYC5</accession>
<dbReference type="InterPro" id="IPR037066">
    <property type="entry name" value="Plug_dom_sf"/>
</dbReference>
<dbReference type="InterPro" id="IPR036942">
    <property type="entry name" value="Beta-barrel_TonB_sf"/>
</dbReference>
<evidence type="ECO:0000313" key="8">
    <source>
        <dbReference type="Proteomes" id="UP000537204"/>
    </source>
</evidence>
<organism evidence="7 8">
    <name type="scientific">Pedobacter cryoconitis</name>
    <dbReference type="NCBI Taxonomy" id="188932"/>
    <lineage>
        <taxon>Bacteria</taxon>
        <taxon>Pseudomonadati</taxon>
        <taxon>Bacteroidota</taxon>
        <taxon>Sphingobacteriia</taxon>
        <taxon>Sphingobacteriales</taxon>
        <taxon>Sphingobacteriaceae</taxon>
        <taxon>Pedobacter</taxon>
    </lineage>
</organism>
<dbReference type="RefSeq" id="WP_183878192.1">
    <property type="nucleotide sequence ID" value="NZ_JACHCE010000001.1"/>
</dbReference>
<protein>
    <submittedName>
        <fullName evidence="7">Outer membrane receptor protein involved in Fe transport</fullName>
    </submittedName>
</protein>
<dbReference type="InterPro" id="IPR008969">
    <property type="entry name" value="CarboxyPept-like_regulatory"/>
</dbReference>
<comment type="subcellular location">
    <subcellularLocation>
        <location evidence="1">Cell outer membrane</location>
    </subcellularLocation>
</comment>
<name>A0A7W9DYC5_9SPHI</name>
<gene>
    <name evidence="7" type="ORF">HDE68_000290</name>
</gene>
<dbReference type="Gene3D" id="2.170.130.10">
    <property type="entry name" value="TonB-dependent receptor, plug domain"/>
    <property type="match status" value="1"/>
</dbReference>
<dbReference type="AlphaFoldDB" id="A0A7W9DYC5"/>
<dbReference type="InterPro" id="IPR041700">
    <property type="entry name" value="OMP_b-brl_3"/>
</dbReference>
<dbReference type="Pfam" id="PF14905">
    <property type="entry name" value="OMP_b-brl_3"/>
    <property type="match status" value="1"/>
</dbReference>
<evidence type="ECO:0000256" key="1">
    <source>
        <dbReference type="ARBA" id="ARBA00004442"/>
    </source>
</evidence>
<dbReference type="SUPFAM" id="SSF49464">
    <property type="entry name" value="Carboxypeptidase regulatory domain-like"/>
    <property type="match status" value="1"/>
</dbReference>
<dbReference type="GO" id="GO:0009279">
    <property type="term" value="C:cell outer membrane"/>
    <property type="evidence" value="ECO:0007669"/>
    <property type="project" value="UniProtKB-SubCell"/>
</dbReference>
<feature type="chain" id="PRO_5031372675" evidence="5">
    <location>
        <begin position="19"/>
        <end position="820"/>
    </location>
</feature>
<dbReference type="SUPFAM" id="SSF56935">
    <property type="entry name" value="Porins"/>
    <property type="match status" value="1"/>
</dbReference>
<keyword evidence="5" id="KW-0732">Signal</keyword>
<feature type="region of interest" description="Disordered" evidence="4">
    <location>
        <begin position="796"/>
        <end position="820"/>
    </location>
</feature>
<dbReference type="EMBL" id="JACHCE010000001">
    <property type="protein sequence ID" value="MBB5634405.1"/>
    <property type="molecule type" value="Genomic_DNA"/>
</dbReference>
<sequence length="820" mass="92567">MRCFCLILILLGSLTAFAQQDITGKVTDQRNLPLPGATITLRHHTEIKIRYYAIADSLGSFKLKNIKAGNYQLEVAFITYKSQERTFTVGNDPIEVQLFRLMPETQHLAEVTIKGKKQAITVSAGKTTMNVEQSNLAQSQSAYDLLKSLPGVSINKDGDIRIKGKSGVTVMIDGEPVEIGSSQLKSLLKGTPGTTLQTMEVMTNPPSGLDASGTGGVINLVFKKKVKKGFNGTMSSTVSKGRYYNTNQSLNLTYGTGKWELNAFYAYNFEHSQNRDSMFRSQGTDYVTGLSDPGKNYYMSQMQLNPDQSKTHMMKFGLDRHFEEKNTLGINLSFNDIRNPTDGRTVTRFGMGIVEDSLLNQRNYLRNTLRNLDYGLKFKHRFDEQKTLSASAQFNHLKSDGFEDFTIHKTLGSGISLPELRYRNTYPSKINRRIFKADYVQELMKEDQKTGKFEAGVKSSQTHISTSQFSENRVGGNWQADPLRNNNFSYREAIYAAYTAMELNMKPWTFNAGLRGEYTRVRGNAGAYESQVRQNYFSLFPNVLIGYKLSEAYNLSVSFNRRIERPDYDKLNPAVRYIDLYTTKQGNPGLKPQFSNNVELNQQFFDFIDLTLGYSSIKDPIYSTLITSAGAKSFYTAMNTGQQQQWEASLSFPIPGIDWWENHQSFYIYSSQFNANLENKVYRAKANSFGALSYNSFKLPSNFSIELSAWYEGGGLFANFRYKPVSEVSAGVSKKLLNDQLTVGVAVTDVFYGGNYKATVLSNTPEISNLISRTDSRQVKFSLSWNFGKKRKIEKLPEQNSEDDYLPAGKSRQIPKRAKP</sequence>
<dbReference type="PANTHER" id="PTHR40980">
    <property type="entry name" value="PLUG DOMAIN-CONTAINING PROTEIN"/>
    <property type="match status" value="1"/>
</dbReference>
<comment type="caution">
    <text evidence="7">The sequence shown here is derived from an EMBL/GenBank/DDBJ whole genome shotgun (WGS) entry which is preliminary data.</text>
</comment>
<dbReference type="Pfam" id="PF13715">
    <property type="entry name" value="CarbopepD_reg_2"/>
    <property type="match status" value="1"/>
</dbReference>
<keyword evidence="7" id="KW-0675">Receptor</keyword>
<dbReference type="PANTHER" id="PTHR40980:SF4">
    <property type="entry name" value="TONB-DEPENDENT RECEPTOR-LIKE BETA-BARREL DOMAIN-CONTAINING PROTEIN"/>
    <property type="match status" value="1"/>
</dbReference>
<proteinExistence type="predicted"/>
<evidence type="ECO:0000256" key="2">
    <source>
        <dbReference type="ARBA" id="ARBA00023136"/>
    </source>
</evidence>
<keyword evidence="3" id="KW-0998">Cell outer membrane</keyword>
<reference evidence="7 8" key="1">
    <citation type="submission" date="2020-08" db="EMBL/GenBank/DDBJ databases">
        <title>Genomic Encyclopedia of Type Strains, Phase IV (KMG-V): Genome sequencing to study the core and pangenomes of soil and plant-associated prokaryotes.</title>
        <authorList>
            <person name="Whitman W."/>
        </authorList>
    </citation>
    <scope>NUCLEOTIDE SEQUENCE [LARGE SCALE GENOMIC DNA]</scope>
    <source>
        <strain evidence="7 8">S3M1</strain>
    </source>
</reference>
<dbReference type="Proteomes" id="UP000537204">
    <property type="component" value="Unassembled WGS sequence"/>
</dbReference>
<evidence type="ECO:0000256" key="4">
    <source>
        <dbReference type="SAM" id="MobiDB-lite"/>
    </source>
</evidence>
<evidence type="ECO:0000256" key="3">
    <source>
        <dbReference type="ARBA" id="ARBA00023237"/>
    </source>
</evidence>